<comment type="caution">
    <text evidence="3">The sequence shown here is derived from an EMBL/GenBank/DDBJ whole genome shotgun (WGS) entry which is preliminary data.</text>
</comment>
<dbReference type="EMBL" id="JQFZ01000082">
    <property type="protein sequence ID" value="KGO60089.1"/>
    <property type="molecule type" value="Genomic_DNA"/>
</dbReference>
<dbReference type="STRING" id="27334.A0A0A2JXD9"/>
<dbReference type="SMART" id="SM00829">
    <property type="entry name" value="PKS_ER"/>
    <property type="match status" value="1"/>
</dbReference>
<dbReference type="HOGENOM" id="CLU_026673_3_3_1"/>
<organism evidence="3 4">
    <name type="scientific">Penicillium expansum</name>
    <name type="common">Blue mold rot fungus</name>
    <dbReference type="NCBI Taxonomy" id="27334"/>
    <lineage>
        <taxon>Eukaryota</taxon>
        <taxon>Fungi</taxon>
        <taxon>Dikarya</taxon>
        <taxon>Ascomycota</taxon>
        <taxon>Pezizomycotina</taxon>
        <taxon>Eurotiomycetes</taxon>
        <taxon>Eurotiomycetidae</taxon>
        <taxon>Eurotiales</taxon>
        <taxon>Aspergillaceae</taxon>
        <taxon>Penicillium</taxon>
    </lineage>
</organism>
<dbReference type="Pfam" id="PF08240">
    <property type="entry name" value="ADH_N"/>
    <property type="match status" value="1"/>
</dbReference>
<feature type="region of interest" description="Disordered" evidence="1">
    <location>
        <begin position="157"/>
        <end position="176"/>
    </location>
</feature>
<dbReference type="SUPFAM" id="SSF50129">
    <property type="entry name" value="GroES-like"/>
    <property type="match status" value="1"/>
</dbReference>
<dbReference type="InterPro" id="IPR011032">
    <property type="entry name" value="GroES-like_sf"/>
</dbReference>
<dbReference type="Gene3D" id="3.90.180.10">
    <property type="entry name" value="Medium-chain alcohol dehydrogenases, catalytic domain"/>
    <property type="match status" value="1"/>
</dbReference>
<evidence type="ECO:0000313" key="4">
    <source>
        <dbReference type="Proteomes" id="UP000030143"/>
    </source>
</evidence>
<dbReference type="VEuPathDB" id="FungiDB:PEXP_057560"/>
<proteinExistence type="predicted"/>
<keyword evidence="4" id="KW-1185">Reference proteome</keyword>
<dbReference type="InterPro" id="IPR036291">
    <property type="entry name" value="NAD(P)-bd_dom_sf"/>
</dbReference>
<feature type="compositionally biased region" description="Polar residues" evidence="1">
    <location>
        <begin position="14"/>
        <end position="25"/>
    </location>
</feature>
<dbReference type="OrthoDB" id="3509362at2759"/>
<feature type="domain" description="Enoyl reductase (ER)" evidence="2">
    <location>
        <begin position="24"/>
        <end position="350"/>
    </location>
</feature>
<dbReference type="AlphaFoldDB" id="A0A0A2JXD9"/>
<dbReference type="GeneID" id="27676290"/>
<protein>
    <submittedName>
        <fullName evidence="3">Polyketide synthase, enoylreductase</fullName>
    </submittedName>
</protein>
<evidence type="ECO:0000259" key="2">
    <source>
        <dbReference type="SMART" id="SM00829"/>
    </source>
</evidence>
<dbReference type="CDD" id="cd05289">
    <property type="entry name" value="MDR_like_2"/>
    <property type="match status" value="1"/>
</dbReference>
<dbReference type="PANTHER" id="PTHR43482">
    <property type="entry name" value="PROTEIN AST1-RELATED"/>
    <property type="match status" value="1"/>
</dbReference>
<feature type="region of interest" description="Disordered" evidence="1">
    <location>
        <begin position="1"/>
        <end position="25"/>
    </location>
</feature>
<accession>A0A0A2JXD9</accession>
<reference evidence="3 4" key="1">
    <citation type="journal article" date="2015" name="Mol. Plant Microbe Interact.">
        <title>Genome, transcriptome, and functional analyses of Penicillium expansum provide new insights into secondary metabolism and pathogenicity.</title>
        <authorList>
            <person name="Ballester A.R."/>
            <person name="Marcet-Houben M."/>
            <person name="Levin E."/>
            <person name="Sela N."/>
            <person name="Selma-Lazaro C."/>
            <person name="Carmona L."/>
            <person name="Wisniewski M."/>
            <person name="Droby S."/>
            <person name="Gonzalez-Candelas L."/>
            <person name="Gabaldon T."/>
        </authorList>
    </citation>
    <scope>NUCLEOTIDE SEQUENCE [LARGE SCALE GENOMIC DNA]</scope>
    <source>
        <strain evidence="3 4">MD-8</strain>
    </source>
</reference>
<dbReference type="PhylomeDB" id="A0A0A2JXD9"/>
<dbReference type="SUPFAM" id="SSF51735">
    <property type="entry name" value="NAD(P)-binding Rossmann-fold domains"/>
    <property type="match status" value="1"/>
</dbReference>
<name>A0A0A2JXD9_PENEN</name>
<dbReference type="Pfam" id="PF13602">
    <property type="entry name" value="ADH_zinc_N_2"/>
    <property type="match status" value="1"/>
</dbReference>
<evidence type="ECO:0000313" key="3">
    <source>
        <dbReference type="EMBL" id="KGO60089.1"/>
    </source>
</evidence>
<gene>
    <name evidence="3" type="ORF">PEX2_035960</name>
</gene>
<dbReference type="GO" id="GO:0016491">
    <property type="term" value="F:oxidoreductase activity"/>
    <property type="evidence" value="ECO:0007669"/>
    <property type="project" value="InterPro"/>
</dbReference>
<dbReference type="PANTHER" id="PTHR43482:SF4">
    <property type="entry name" value="ALCOHOL DEHYDROGENASE, PUTATIVE (AFU_ORTHOLOGUE AFUA_7G06260)-RELATED"/>
    <property type="match status" value="1"/>
</dbReference>
<feature type="compositionally biased region" description="Basic and acidic residues" evidence="1">
    <location>
        <begin position="165"/>
        <end position="175"/>
    </location>
</feature>
<dbReference type="RefSeq" id="XP_016601163.1">
    <property type="nucleotide sequence ID" value="XM_016740871.1"/>
</dbReference>
<evidence type="ECO:0000256" key="1">
    <source>
        <dbReference type="SAM" id="MobiDB-lite"/>
    </source>
</evidence>
<dbReference type="InterPro" id="IPR013154">
    <property type="entry name" value="ADH-like_N"/>
</dbReference>
<dbReference type="InterPro" id="IPR020843">
    <property type="entry name" value="ER"/>
</dbReference>
<sequence>MQAIRVHPAPPSETRYSPTNPAPTTALHNDKIPIPTPTAPNQLLIHIKATTVIRDMLTWPETYYQTYTIPGHDFSGTVASVSPGSTTTLQPGTAVFGMTSADHGSTWASYALVTTDEVALKPAGLGWEEAAALPLSAQTAYEALFVHAGLPLPLRLSGGSAQSEPQRHQEKDHQHARQLGKRVLVTGAAGGVGIFLVQLAARAGMHVVAASGSVARNGAFLMELGADEVVEYADLEDGQEGRFDVVVDSVGGEVLERCWGFVKEGGSLISVDSASFDFVEAHAKRGLRRDGVKALFFIVEGSGEVLRALSELAARGELRSFVAAGFGIDRVKEAYDYANGRFDGRGKVVLTF</sequence>
<dbReference type="Proteomes" id="UP000030143">
    <property type="component" value="Unassembled WGS sequence"/>
</dbReference>
<dbReference type="InterPro" id="IPR052585">
    <property type="entry name" value="Lipid_raft_assoc_Zn_ADH"/>
</dbReference>